<dbReference type="EMBL" id="JAWDIO010000002">
    <property type="protein sequence ID" value="MDU0352709.1"/>
    <property type="molecule type" value="Genomic_DNA"/>
</dbReference>
<evidence type="ECO:0000313" key="1">
    <source>
        <dbReference type="EMBL" id="MDU0352709.1"/>
    </source>
</evidence>
<sequence length="240" mass="27571">MKYCLLTCVLLLVACSEELRSTTPTYQVRHQAFNIEIPAFGELEASKAQFINAPGRRPMTIDWMAEENSLVKEGQVVARFDGEKLTLDSRKEELEMLLLDEDIHSKTAEKYEQQNALQSDKVFISKEYEFVDAFAIDDLRLYSKLEIIETLSNRDYLGAKDEFIDWKKDSIGERIQSSVDVLDIRKKGHSAKYEQHKSALAKLEVIAPFDGMLVYQKNWRGEKPSVGQTVYPEQCDCQNT</sequence>
<reference evidence="1 2" key="1">
    <citation type="submission" date="2023-10" db="EMBL/GenBank/DDBJ databases">
        <title>Glaciecola aquimarina strain GGW-M5 nov., isolated from a coastal seawater.</title>
        <authorList>
            <person name="Bayburt H."/>
            <person name="Kim J.M."/>
            <person name="Choi B.J."/>
            <person name="Jeon C.O."/>
        </authorList>
    </citation>
    <scope>NUCLEOTIDE SEQUENCE [LARGE SCALE GENOMIC DNA]</scope>
    <source>
        <strain evidence="1 2">KCTC 32108</strain>
    </source>
</reference>
<accession>A0ABU3SRU2</accession>
<proteinExistence type="predicted"/>
<name>A0ABU3SRU2_9ALTE</name>
<evidence type="ECO:0000313" key="2">
    <source>
        <dbReference type="Proteomes" id="UP001247805"/>
    </source>
</evidence>
<gene>
    <name evidence="1" type="ORF">RS130_01175</name>
</gene>
<evidence type="ECO:0008006" key="3">
    <source>
        <dbReference type="Google" id="ProtNLM"/>
    </source>
</evidence>
<organism evidence="1 2">
    <name type="scientific">Paraglaciecola aquimarina</name>
    <dbReference type="NCBI Taxonomy" id="1235557"/>
    <lineage>
        <taxon>Bacteria</taxon>
        <taxon>Pseudomonadati</taxon>
        <taxon>Pseudomonadota</taxon>
        <taxon>Gammaproteobacteria</taxon>
        <taxon>Alteromonadales</taxon>
        <taxon>Alteromonadaceae</taxon>
        <taxon>Paraglaciecola</taxon>
    </lineage>
</organism>
<keyword evidence="2" id="KW-1185">Reference proteome</keyword>
<dbReference type="PROSITE" id="PS51257">
    <property type="entry name" value="PROKAR_LIPOPROTEIN"/>
    <property type="match status" value="1"/>
</dbReference>
<protein>
    <recommendedName>
        <fullName evidence="3">Membrane fusion protein biotin-lipoyl like domain-containing protein</fullName>
    </recommendedName>
</protein>
<comment type="caution">
    <text evidence="1">The sequence shown here is derived from an EMBL/GenBank/DDBJ whole genome shotgun (WGS) entry which is preliminary data.</text>
</comment>
<dbReference type="RefSeq" id="WP_316024420.1">
    <property type="nucleotide sequence ID" value="NZ_JAWDIO010000002.1"/>
</dbReference>
<dbReference type="Proteomes" id="UP001247805">
    <property type="component" value="Unassembled WGS sequence"/>
</dbReference>